<evidence type="ECO:0000256" key="2">
    <source>
        <dbReference type="ARBA" id="ARBA00013255"/>
    </source>
</evidence>
<dbReference type="GO" id="GO:0009113">
    <property type="term" value="P:purine nucleobase biosynthetic process"/>
    <property type="evidence" value="ECO:0007669"/>
    <property type="project" value="InterPro"/>
</dbReference>
<dbReference type="GO" id="GO:0006189">
    <property type="term" value="P:'de novo' IMP biosynthetic process"/>
    <property type="evidence" value="ECO:0007669"/>
    <property type="project" value="UniProtKB-UniRule"/>
</dbReference>
<keyword evidence="4 11" id="KW-0547">Nucleotide-binding</keyword>
<dbReference type="SMART" id="SM01209">
    <property type="entry name" value="GARS_A"/>
    <property type="match status" value="1"/>
</dbReference>
<dbReference type="Pfam" id="PF02843">
    <property type="entry name" value="GARS_C"/>
    <property type="match status" value="1"/>
</dbReference>
<gene>
    <name evidence="10 13" type="primary">purD</name>
    <name evidence="13" type="ORF">HP397_05375</name>
</gene>
<dbReference type="SUPFAM" id="SSF51246">
    <property type="entry name" value="Rudiment single hybrid motif"/>
    <property type="match status" value="1"/>
</dbReference>
<dbReference type="InterPro" id="IPR016185">
    <property type="entry name" value="PreATP-grasp_dom_sf"/>
</dbReference>
<evidence type="ECO:0000256" key="5">
    <source>
        <dbReference type="ARBA" id="ARBA00022755"/>
    </source>
</evidence>
<evidence type="ECO:0000256" key="6">
    <source>
        <dbReference type="ARBA" id="ARBA00022840"/>
    </source>
</evidence>
<evidence type="ECO:0000256" key="11">
    <source>
        <dbReference type="PROSITE-ProRule" id="PRU00409"/>
    </source>
</evidence>
<dbReference type="Gene3D" id="3.30.470.20">
    <property type="entry name" value="ATP-grasp fold, B domain"/>
    <property type="match status" value="1"/>
</dbReference>
<dbReference type="InterPro" id="IPR011054">
    <property type="entry name" value="Rudment_hybrid_motif"/>
</dbReference>
<evidence type="ECO:0000313" key="14">
    <source>
        <dbReference type="Proteomes" id="UP000526184"/>
    </source>
</evidence>
<protein>
    <recommendedName>
        <fullName evidence="2 10">Phosphoribosylamine--glycine ligase</fullName>
        <ecNumber evidence="2 10">6.3.4.13</ecNumber>
    </recommendedName>
    <alternativeName>
        <fullName evidence="10">GARS</fullName>
    </alternativeName>
    <alternativeName>
        <fullName evidence="8 10">Glycinamide ribonucleotide synthetase</fullName>
    </alternativeName>
    <alternativeName>
        <fullName evidence="9 10">Phosphoribosylglycinamide synthetase</fullName>
    </alternativeName>
</protein>
<dbReference type="GO" id="GO:0004637">
    <property type="term" value="F:phosphoribosylamine-glycine ligase activity"/>
    <property type="evidence" value="ECO:0007669"/>
    <property type="project" value="UniProtKB-UniRule"/>
</dbReference>
<dbReference type="EC" id="6.3.4.13" evidence="2 10"/>
<dbReference type="Pfam" id="PF01071">
    <property type="entry name" value="GARS_A"/>
    <property type="match status" value="1"/>
</dbReference>
<organism evidence="13 14">
    <name type="scientific">Streptobacillus felis</name>
    <dbReference type="NCBI Taxonomy" id="1384509"/>
    <lineage>
        <taxon>Bacteria</taxon>
        <taxon>Fusobacteriati</taxon>
        <taxon>Fusobacteriota</taxon>
        <taxon>Fusobacteriia</taxon>
        <taxon>Fusobacteriales</taxon>
        <taxon>Leptotrichiaceae</taxon>
        <taxon>Streptobacillus</taxon>
    </lineage>
</organism>
<dbReference type="InterPro" id="IPR020560">
    <property type="entry name" value="PRibGlycinamide_synth_C-dom"/>
</dbReference>
<dbReference type="GO" id="GO:0046872">
    <property type="term" value="F:metal ion binding"/>
    <property type="evidence" value="ECO:0007669"/>
    <property type="project" value="InterPro"/>
</dbReference>
<dbReference type="SUPFAM" id="SSF52440">
    <property type="entry name" value="PreATP-grasp domain"/>
    <property type="match status" value="1"/>
</dbReference>
<dbReference type="AlphaFoldDB" id="A0A7Z0TAP7"/>
<dbReference type="InterPro" id="IPR037123">
    <property type="entry name" value="PRibGlycinamide_synth_C_sf"/>
</dbReference>
<feature type="domain" description="ATP-grasp" evidence="12">
    <location>
        <begin position="92"/>
        <end position="299"/>
    </location>
</feature>
<evidence type="ECO:0000256" key="10">
    <source>
        <dbReference type="HAMAP-Rule" id="MF_00138"/>
    </source>
</evidence>
<dbReference type="SUPFAM" id="SSF56059">
    <property type="entry name" value="Glutathione synthetase ATP-binding domain-like"/>
    <property type="match status" value="1"/>
</dbReference>
<evidence type="ECO:0000259" key="12">
    <source>
        <dbReference type="PROSITE" id="PS50975"/>
    </source>
</evidence>
<evidence type="ECO:0000313" key="13">
    <source>
        <dbReference type="EMBL" id="NYV28235.1"/>
    </source>
</evidence>
<sequence length="404" mass="45180">MKVLIIGAGGREDAIMWKVKQNPKVEKVYKMTSNDIFEIRDFALNEKIDLTIVGSEELLVKGIVDEFKKVDLRIFGPNKEAAMLEGSKDFAKEFMKKHGISTASYESFTEKEKADEYIKKNGKYPIVIKASGLAAGKGVIIAENEKEALKAISDIMEDKAFGTAGDIVVIEEFLKGVEMSILSITDTNIILPFKSAKDHKKISEGEKGLNTGGMGVISPNPYHNEWVEKEFVEKILNPTLEGLKKDNMDFAGIIFFGLMITEDGVYLLEYNMRMGDPETQCLLPLMESDLVSVIDAALDKKLSETEIKWKDEHSCCVVAASLGYPEKYEKGKEITGIENVSEDTQVFLAGVKVENGKYYTNGGRVLNVVAQAKTREEAIEKVYRELEKISFEGKYLRKDIGKIY</sequence>
<proteinExistence type="inferred from homology"/>
<dbReference type="Gene3D" id="3.40.50.20">
    <property type="match status" value="2"/>
</dbReference>
<keyword evidence="14" id="KW-1185">Reference proteome</keyword>
<comment type="catalytic activity">
    <reaction evidence="10">
        <text>5-phospho-beta-D-ribosylamine + glycine + ATP = N(1)-(5-phospho-beta-D-ribosyl)glycinamide + ADP + phosphate + H(+)</text>
        <dbReference type="Rhea" id="RHEA:17453"/>
        <dbReference type="ChEBI" id="CHEBI:15378"/>
        <dbReference type="ChEBI" id="CHEBI:30616"/>
        <dbReference type="ChEBI" id="CHEBI:43474"/>
        <dbReference type="ChEBI" id="CHEBI:57305"/>
        <dbReference type="ChEBI" id="CHEBI:58681"/>
        <dbReference type="ChEBI" id="CHEBI:143788"/>
        <dbReference type="ChEBI" id="CHEBI:456216"/>
        <dbReference type="EC" id="6.3.4.13"/>
    </reaction>
</comment>
<dbReference type="Gene3D" id="3.30.1490.20">
    <property type="entry name" value="ATP-grasp fold, A domain"/>
    <property type="match status" value="1"/>
</dbReference>
<dbReference type="Gene3D" id="3.90.600.10">
    <property type="entry name" value="Phosphoribosylglycinamide synthetase, C-terminal domain"/>
    <property type="match status" value="1"/>
</dbReference>
<accession>A0A7Z0TAP7</accession>
<dbReference type="SMART" id="SM01210">
    <property type="entry name" value="GARS_C"/>
    <property type="match status" value="1"/>
</dbReference>
<dbReference type="InterPro" id="IPR000115">
    <property type="entry name" value="PRibGlycinamide_synth"/>
</dbReference>
<comment type="pathway">
    <text evidence="1 10">Purine metabolism; IMP biosynthesis via de novo pathway; N(1)-(5-phospho-D-ribosyl)glycinamide from 5-phospho-alpha-D-ribose 1-diphosphate: step 2/2.</text>
</comment>
<keyword evidence="5 10" id="KW-0658">Purine biosynthesis</keyword>
<reference evidence="13 14" key="1">
    <citation type="submission" date="2020-05" db="EMBL/GenBank/DDBJ databases">
        <title>Streptobacillus felis strain LHL191014123.</title>
        <authorList>
            <person name="Fawzy A."/>
            <person name="Rau J."/>
            <person name="Risse K."/>
            <person name="Schauerte N."/>
            <person name="Geiger C."/>
            <person name="Blom J."/>
            <person name="Imirzalioglu C."/>
            <person name="Falgenhauer J."/>
            <person name="Bach A."/>
            <person name="Herden C."/>
            <person name="Eisenberg T."/>
        </authorList>
    </citation>
    <scope>NUCLEOTIDE SEQUENCE [LARGE SCALE GENOMIC DNA]</scope>
    <source>
        <strain evidence="13 14">LHL191014123</strain>
    </source>
</reference>
<evidence type="ECO:0000256" key="4">
    <source>
        <dbReference type="ARBA" id="ARBA00022741"/>
    </source>
</evidence>
<evidence type="ECO:0000256" key="3">
    <source>
        <dbReference type="ARBA" id="ARBA00022598"/>
    </source>
</evidence>
<dbReference type="EMBL" id="JABMKT010000027">
    <property type="protein sequence ID" value="NYV28235.1"/>
    <property type="molecule type" value="Genomic_DNA"/>
</dbReference>
<dbReference type="InterPro" id="IPR020562">
    <property type="entry name" value="PRibGlycinamide_synth_N"/>
</dbReference>
<dbReference type="RefSeq" id="WP_180136262.1">
    <property type="nucleotide sequence ID" value="NZ_JABMKT010000027.1"/>
</dbReference>
<dbReference type="InterPro" id="IPR020561">
    <property type="entry name" value="PRibGlycinamid_synth_ATP-grasp"/>
</dbReference>
<dbReference type="PANTHER" id="PTHR43472">
    <property type="entry name" value="PHOSPHORIBOSYLAMINE--GLYCINE LIGASE"/>
    <property type="match status" value="1"/>
</dbReference>
<comment type="caution">
    <text evidence="13">The sequence shown here is derived from an EMBL/GenBank/DDBJ whole genome shotgun (WGS) entry which is preliminary data.</text>
</comment>
<comment type="similarity">
    <text evidence="7 10">Belongs to the GARS family.</text>
</comment>
<dbReference type="PROSITE" id="PS50975">
    <property type="entry name" value="ATP_GRASP"/>
    <property type="match status" value="1"/>
</dbReference>
<dbReference type="FunFam" id="3.30.1490.20:FF:000006">
    <property type="entry name" value="phosphoribosylamine--glycine ligase, chloroplastic-like"/>
    <property type="match status" value="1"/>
</dbReference>
<evidence type="ECO:0000256" key="1">
    <source>
        <dbReference type="ARBA" id="ARBA00005174"/>
    </source>
</evidence>
<dbReference type="Proteomes" id="UP000526184">
    <property type="component" value="Unassembled WGS sequence"/>
</dbReference>
<dbReference type="Pfam" id="PF02844">
    <property type="entry name" value="GARS_N"/>
    <property type="match status" value="1"/>
</dbReference>
<evidence type="ECO:0000256" key="9">
    <source>
        <dbReference type="ARBA" id="ARBA00042864"/>
    </source>
</evidence>
<keyword evidence="6 11" id="KW-0067">ATP-binding</keyword>
<dbReference type="NCBIfam" id="TIGR00877">
    <property type="entry name" value="purD"/>
    <property type="match status" value="1"/>
</dbReference>
<dbReference type="UniPathway" id="UPA00074">
    <property type="reaction ID" value="UER00125"/>
</dbReference>
<evidence type="ECO:0000256" key="7">
    <source>
        <dbReference type="ARBA" id="ARBA00038345"/>
    </source>
</evidence>
<dbReference type="GO" id="GO:0005524">
    <property type="term" value="F:ATP binding"/>
    <property type="evidence" value="ECO:0007669"/>
    <property type="project" value="UniProtKB-UniRule"/>
</dbReference>
<evidence type="ECO:0000256" key="8">
    <source>
        <dbReference type="ARBA" id="ARBA00042242"/>
    </source>
</evidence>
<dbReference type="InterPro" id="IPR013815">
    <property type="entry name" value="ATP_grasp_subdomain_1"/>
</dbReference>
<dbReference type="PANTHER" id="PTHR43472:SF1">
    <property type="entry name" value="PHOSPHORIBOSYLAMINE--GLYCINE LIGASE, CHLOROPLASTIC"/>
    <property type="match status" value="1"/>
</dbReference>
<dbReference type="HAMAP" id="MF_00138">
    <property type="entry name" value="GARS"/>
    <property type="match status" value="1"/>
</dbReference>
<keyword evidence="3 10" id="KW-0436">Ligase</keyword>
<name>A0A7Z0TAP7_9FUSO</name>
<dbReference type="InterPro" id="IPR011761">
    <property type="entry name" value="ATP-grasp"/>
</dbReference>